<dbReference type="AlphaFoldDB" id="A0A7N5K2H6"/>
<dbReference type="GeneTree" id="ENSGT00900000143369"/>
<accession>A0A7N5K2H6</accession>
<protein>
    <submittedName>
        <fullName evidence="1">Uncharacterized protein</fullName>
    </submittedName>
</protein>
<sequence>LVKENVLFCPNNIRWHSDNCVFVKKQLAQIRNTSQQMCFVKGYAKKLNREYFPVIILEKYCAMKQIYNSFKINLFIECVPSR</sequence>
<reference evidence="1 2" key="1">
    <citation type="journal article" date="2010" name="Nature">
        <title>The sequence and de novo assembly of the giant panda genome.</title>
        <authorList>
            <person name="Li R."/>
            <person name="Fan W."/>
            <person name="Tian G."/>
            <person name="Zhu H."/>
            <person name="He L."/>
            <person name="Cai J."/>
            <person name="Huang Q."/>
            <person name="Cai Q."/>
            <person name="Li B."/>
            <person name="Bai Y."/>
            <person name="Zhang Z."/>
            <person name="Zhang Y."/>
            <person name="Wang W."/>
            <person name="Li J."/>
            <person name="Wei F."/>
            <person name="Li H."/>
            <person name="Jian M."/>
            <person name="Li J."/>
            <person name="Zhang Z."/>
            <person name="Nielsen R."/>
            <person name="Li D."/>
            <person name="Gu W."/>
            <person name="Yang Z."/>
            <person name="Xuan Z."/>
            <person name="Ryder O.A."/>
            <person name="Leung F.C."/>
            <person name="Zhou Y."/>
            <person name="Cao J."/>
            <person name="Sun X."/>
            <person name="Fu Y."/>
            <person name="Fang X."/>
            <person name="Guo X."/>
            <person name="Wang B."/>
            <person name="Hou R."/>
            <person name="Shen F."/>
            <person name="Mu B."/>
            <person name="Ni P."/>
            <person name="Lin R."/>
            <person name="Qian W."/>
            <person name="Wang G."/>
            <person name="Yu C."/>
            <person name="Nie W."/>
            <person name="Wang J."/>
            <person name="Wu Z."/>
            <person name="Liang H."/>
            <person name="Min J."/>
            <person name="Wu Q."/>
            <person name="Cheng S."/>
            <person name="Ruan J."/>
            <person name="Wang M."/>
            <person name="Shi Z."/>
            <person name="Wen M."/>
            <person name="Liu B."/>
            <person name="Ren X."/>
            <person name="Zheng H."/>
            <person name="Dong D."/>
            <person name="Cook K."/>
            <person name="Shan G."/>
            <person name="Zhang H."/>
            <person name="Kosiol C."/>
            <person name="Xie X."/>
            <person name="Lu Z."/>
            <person name="Zheng H."/>
            <person name="Li Y."/>
            <person name="Steiner C.C."/>
            <person name="Lam T.T."/>
            <person name="Lin S."/>
            <person name="Zhang Q."/>
            <person name="Li G."/>
            <person name="Tian J."/>
            <person name="Gong T."/>
            <person name="Liu H."/>
            <person name="Zhang D."/>
            <person name="Fang L."/>
            <person name="Ye C."/>
            <person name="Zhang J."/>
            <person name="Hu W."/>
            <person name="Xu A."/>
            <person name="Ren Y."/>
            <person name="Zhang G."/>
            <person name="Bruford M.W."/>
            <person name="Li Q."/>
            <person name="Ma L."/>
            <person name="Guo Y."/>
            <person name="An N."/>
            <person name="Hu Y."/>
            <person name="Zheng Y."/>
            <person name="Shi Y."/>
            <person name="Li Z."/>
            <person name="Liu Q."/>
            <person name="Chen Y."/>
            <person name="Zhao J."/>
            <person name="Qu N."/>
            <person name="Zhao S."/>
            <person name="Tian F."/>
            <person name="Wang X."/>
            <person name="Wang H."/>
            <person name="Xu L."/>
            <person name="Liu X."/>
            <person name="Vinar T."/>
            <person name="Wang Y."/>
            <person name="Lam T.W."/>
            <person name="Yiu S.M."/>
            <person name="Liu S."/>
            <person name="Zhang H."/>
            <person name="Li D."/>
            <person name="Huang Y."/>
            <person name="Wang X."/>
            <person name="Yang G."/>
            <person name="Jiang Z."/>
            <person name="Wang J."/>
            <person name="Qin N."/>
            <person name="Li L."/>
            <person name="Li J."/>
            <person name="Bolund L."/>
            <person name="Kristiansen K."/>
            <person name="Wong G.K."/>
            <person name="Olson M."/>
            <person name="Zhang X."/>
            <person name="Li S."/>
            <person name="Yang H."/>
            <person name="Wang J."/>
            <person name="Wang J."/>
        </authorList>
    </citation>
    <scope>NUCLEOTIDE SEQUENCE [LARGE SCALE GENOMIC DNA]</scope>
</reference>
<reference evidence="1" key="3">
    <citation type="submission" date="2025-09" db="UniProtKB">
        <authorList>
            <consortium name="Ensembl"/>
        </authorList>
    </citation>
    <scope>IDENTIFICATION</scope>
</reference>
<organism evidence="1 2">
    <name type="scientific">Ailuropoda melanoleuca</name>
    <name type="common">Giant panda</name>
    <dbReference type="NCBI Taxonomy" id="9646"/>
    <lineage>
        <taxon>Eukaryota</taxon>
        <taxon>Metazoa</taxon>
        <taxon>Chordata</taxon>
        <taxon>Craniata</taxon>
        <taxon>Vertebrata</taxon>
        <taxon>Euteleostomi</taxon>
        <taxon>Mammalia</taxon>
        <taxon>Eutheria</taxon>
        <taxon>Laurasiatheria</taxon>
        <taxon>Carnivora</taxon>
        <taxon>Caniformia</taxon>
        <taxon>Ursidae</taxon>
        <taxon>Ailuropoda</taxon>
    </lineage>
</organism>
<name>A0A7N5K2H6_AILME</name>
<dbReference type="InParanoid" id="A0A7N5K2H6"/>
<dbReference type="Ensembl" id="ENSAMET00000027326.1">
    <property type="protein sequence ID" value="ENSAMEP00000033848.1"/>
    <property type="gene ID" value="ENSAMEG00000026151.1"/>
</dbReference>
<dbReference type="Proteomes" id="UP000008912">
    <property type="component" value="Unassembled WGS sequence"/>
</dbReference>
<keyword evidence="2" id="KW-1185">Reference proteome</keyword>
<evidence type="ECO:0000313" key="1">
    <source>
        <dbReference type="Ensembl" id="ENSAMEP00000033848.1"/>
    </source>
</evidence>
<evidence type="ECO:0000313" key="2">
    <source>
        <dbReference type="Proteomes" id="UP000008912"/>
    </source>
</evidence>
<proteinExistence type="predicted"/>
<reference evidence="1" key="2">
    <citation type="submission" date="2025-08" db="UniProtKB">
        <authorList>
            <consortium name="Ensembl"/>
        </authorList>
    </citation>
    <scope>IDENTIFICATION</scope>
</reference>